<evidence type="ECO:0000256" key="2">
    <source>
        <dbReference type="ARBA" id="ARBA00022475"/>
    </source>
</evidence>
<dbReference type="Gene3D" id="1.20.120.940">
    <property type="entry name" value="Putative aromatic acid exporter, C-terminal domain"/>
    <property type="match status" value="1"/>
</dbReference>
<dbReference type="EMBL" id="QVTE01000058">
    <property type="protein sequence ID" value="RFU64229.1"/>
    <property type="molecule type" value="Genomic_DNA"/>
</dbReference>
<keyword evidence="3 6" id="KW-0812">Transmembrane</keyword>
<dbReference type="AlphaFoldDB" id="A0A372LDR1"/>
<comment type="caution">
    <text evidence="8">The sequence shown here is derived from an EMBL/GenBank/DDBJ whole genome shotgun (WGS) entry which is preliminary data.</text>
</comment>
<dbReference type="InterPro" id="IPR021062">
    <property type="entry name" value="ArAE_1_C"/>
</dbReference>
<dbReference type="Pfam" id="PF06081">
    <property type="entry name" value="ArAE_1"/>
    <property type="match status" value="1"/>
</dbReference>
<dbReference type="OrthoDB" id="357521at2"/>
<feature type="domain" description="Putative aromatic acid exporter C-terminal" evidence="7">
    <location>
        <begin position="153"/>
        <end position="315"/>
    </location>
</feature>
<feature type="transmembrane region" description="Helical" evidence="6">
    <location>
        <begin position="20"/>
        <end position="46"/>
    </location>
</feature>
<feature type="transmembrane region" description="Helical" evidence="6">
    <location>
        <begin position="58"/>
        <end position="75"/>
    </location>
</feature>
<evidence type="ECO:0000256" key="1">
    <source>
        <dbReference type="ARBA" id="ARBA00004651"/>
    </source>
</evidence>
<comment type="subcellular location">
    <subcellularLocation>
        <location evidence="1">Cell membrane</location>
        <topology evidence="1">Multi-pass membrane protein</topology>
    </subcellularLocation>
</comment>
<dbReference type="PANTHER" id="PTHR40064:SF1">
    <property type="entry name" value="MEMBRANE PROTEIN"/>
    <property type="match status" value="1"/>
</dbReference>
<dbReference type="Proteomes" id="UP000264541">
    <property type="component" value="Unassembled WGS sequence"/>
</dbReference>
<keyword evidence="9" id="KW-1185">Reference proteome</keyword>
<protein>
    <submittedName>
        <fullName evidence="8">Aromatic acid exporter family protein</fullName>
    </submittedName>
</protein>
<gene>
    <name evidence="8" type="ORF">D0469_19115</name>
</gene>
<feature type="transmembrane region" description="Helical" evidence="6">
    <location>
        <begin position="129"/>
        <end position="147"/>
    </location>
</feature>
<organism evidence="8 9">
    <name type="scientific">Peribacillus saganii</name>
    <dbReference type="NCBI Taxonomy" id="2303992"/>
    <lineage>
        <taxon>Bacteria</taxon>
        <taxon>Bacillati</taxon>
        <taxon>Bacillota</taxon>
        <taxon>Bacilli</taxon>
        <taxon>Bacillales</taxon>
        <taxon>Bacillaceae</taxon>
        <taxon>Peribacillus</taxon>
    </lineage>
</organism>
<proteinExistence type="predicted"/>
<evidence type="ECO:0000256" key="5">
    <source>
        <dbReference type="ARBA" id="ARBA00023136"/>
    </source>
</evidence>
<evidence type="ECO:0000313" key="9">
    <source>
        <dbReference type="Proteomes" id="UP000264541"/>
    </source>
</evidence>
<sequence length="339" mass="38315">MEAAVLFKIGYRTIKTAIGTAAAITIAQWMGLNSFTAAGIIAILCIQVTKKQSLRASWNRFAACMIAMGLSAIFFEGIAFHPAVIGILLLLFIPVTVAAKIKDGIVTSSVIILHFYSAGNVTLELFINETALIIVGIGVALIMNLYMPSVEIELSRFQEEIEKKFEIILKEIVVYLKMNDSSWGGKEITEASKLIGEAKSMALRDVENHFLRNEDDYYHYFRMREKQFEILERILQLVTSIPSIVKQSGMIADFLEEISNNVHPHNTAHIYLKQLNEMRVEFQFMALPKTREEFESRAALVQLMKEIEEYLNIKNSSKPFPVSRVGMKRKSPVKTKQKA</sequence>
<dbReference type="InterPro" id="IPR010343">
    <property type="entry name" value="ArAE_1"/>
</dbReference>
<dbReference type="PANTHER" id="PTHR40064">
    <property type="entry name" value="MEMBRANE PROTEIN-RELATED"/>
    <property type="match status" value="1"/>
</dbReference>
<evidence type="ECO:0000313" key="8">
    <source>
        <dbReference type="EMBL" id="RFU64229.1"/>
    </source>
</evidence>
<reference evidence="8 9" key="1">
    <citation type="submission" date="2018-08" db="EMBL/GenBank/DDBJ databases">
        <title>Bacillus chawlae sp. nov., Bacillus glennii sp. nov., and Bacillus saganii sp. nov. Isolated from the Vehicle Assembly Building at Kennedy Space Center where the Viking Spacecraft were Assembled.</title>
        <authorList>
            <person name="Seuylemezian A."/>
            <person name="Vaishampayan P."/>
        </authorList>
    </citation>
    <scope>NUCLEOTIDE SEQUENCE [LARGE SCALE GENOMIC DNA]</scope>
    <source>
        <strain evidence="8 9">V47-23a</strain>
    </source>
</reference>
<accession>A0A372LDR1</accession>
<evidence type="ECO:0000256" key="6">
    <source>
        <dbReference type="SAM" id="Phobius"/>
    </source>
</evidence>
<evidence type="ECO:0000259" key="7">
    <source>
        <dbReference type="Pfam" id="PF11728"/>
    </source>
</evidence>
<dbReference type="Pfam" id="PF11728">
    <property type="entry name" value="ArAE_1_C"/>
    <property type="match status" value="1"/>
</dbReference>
<name>A0A372LDR1_9BACI</name>
<keyword evidence="2" id="KW-1003">Cell membrane</keyword>
<evidence type="ECO:0000256" key="4">
    <source>
        <dbReference type="ARBA" id="ARBA00022989"/>
    </source>
</evidence>
<dbReference type="InterPro" id="IPR038323">
    <property type="entry name" value="ArAE_1_C_sf"/>
</dbReference>
<dbReference type="GO" id="GO:0005886">
    <property type="term" value="C:plasma membrane"/>
    <property type="evidence" value="ECO:0007669"/>
    <property type="project" value="UniProtKB-SubCell"/>
</dbReference>
<keyword evidence="5 6" id="KW-0472">Membrane</keyword>
<keyword evidence="4 6" id="KW-1133">Transmembrane helix</keyword>
<dbReference type="InterPro" id="IPR052984">
    <property type="entry name" value="UPF0421"/>
</dbReference>
<evidence type="ECO:0000256" key="3">
    <source>
        <dbReference type="ARBA" id="ARBA00022692"/>
    </source>
</evidence>